<keyword evidence="2" id="KW-0862">Zinc</keyword>
<dbReference type="Gene3D" id="3.90.180.10">
    <property type="entry name" value="Medium-chain alcohol dehydrogenases, catalytic domain"/>
    <property type="match status" value="1"/>
</dbReference>
<comment type="cofactor">
    <cofactor evidence="2">
        <name>Zn(2+)</name>
        <dbReference type="ChEBI" id="CHEBI:29105"/>
    </cofactor>
</comment>
<comment type="similarity">
    <text evidence="2">Belongs to the zinc-containing alcohol dehydrogenase family.</text>
</comment>
<proteinExistence type="inferred from homology"/>
<evidence type="ECO:0000256" key="1">
    <source>
        <dbReference type="ARBA" id="ARBA00023002"/>
    </source>
</evidence>
<protein>
    <submittedName>
        <fullName evidence="4">Probable diacetyl reductase [(R)-acetoin forming] 2</fullName>
    </submittedName>
</protein>
<gene>
    <name evidence="4" type="ORF">IFM53868_03242</name>
</gene>
<sequence>MLNTTIDSANTVRTRLKTTPTMKSVRFHGPGDIRIEEIDEPACGKGQVKVVAASVRGDMWQWQVWPALIQALYMLIRKDLHEYSAGPVLIPKEPHKITGTSYPVTLGHEFAGIIEEVGEGVTHLSPGQRAVVRPTIFDRQCCSCKVGYEYCCENIGFIGLSGYGGGMAKHTVAPAEHFYPLPDNVSLEAAALIEPLAVAWHAVNLSPFKGGDSVMVIGGGPIGIGIVQILKLQGAKKIMVAELLDKRKKFALEYGATDIIDPRTCDVPEKVREVTNGVGADVIFDTAGVEVALNEAISACRVHGTIVNIAVWEKRPSIRVNELMYHEVNYTGAALYDESAFRNVIQALNYGQLKPEGMITAKVKMDEVVDKGFKTLLEDRGEHCKILVDVQAS</sequence>
<dbReference type="InterPro" id="IPR013154">
    <property type="entry name" value="ADH-like_N"/>
</dbReference>
<dbReference type="PANTHER" id="PTHR43189">
    <property type="entry name" value="ZINC-TYPE ALCOHOL DEHYDROGENASE-LIKE PROTEIN C1198.01-RELATED"/>
    <property type="match status" value="1"/>
</dbReference>
<dbReference type="SUPFAM" id="SSF50129">
    <property type="entry name" value="GroES-like"/>
    <property type="match status" value="1"/>
</dbReference>
<feature type="domain" description="Enoyl reductase (ER)" evidence="3">
    <location>
        <begin position="29"/>
        <end position="388"/>
    </location>
</feature>
<dbReference type="EMBL" id="BLKG01000024">
    <property type="protein sequence ID" value="GFF81744.1"/>
    <property type="molecule type" value="Genomic_DNA"/>
</dbReference>
<accession>A0ABQ1AH15</accession>
<dbReference type="Gene3D" id="3.40.50.720">
    <property type="entry name" value="NAD(P)-binding Rossmann-like Domain"/>
    <property type="match status" value="1"/>
</dbReference>
<organism evidence="4 5">
    <name type="scientific">Aspergillus udagawae</name>
    <dbReference type="NCBI Taxonomy" id="91492"/>
    <lineage>
        <taxon>Eukaryota</taxon>
        <taxon>Fungi</taxon>
        <taxon>Dikarya</taxon>
        <taxon>Ascomycota</taxon>
        <taxon>Pezizomycotina</taxon>
        <taxon>Eurotiomycetes</taxon>
        <taxon>Eurotiomycetidae</taxon>
        <taxon>Eurotiales</taxon>
        <taxon>Aspergillaceae</taxon>
        <taxon>Aspergillus</taxon>
        <taxon>Aspergillus subgen. Fumigati</taxon>
    </lineage>
</organism>
<dbReference type="Proteomes" id="UP000465266">
    <property type="component" value="Unassembled WGS sequence"/>
</dbReference>
<evidence type="ECO:0000313" key="5">
    <source>
        <dbReference type="Proteomes" id="UP000465266"/>
    </source>
</evidence>
<dbReference type="Pfam" id="PF00107">
    <property type="entry name" value="ADH_zinc_N"/>
    <property type="match status" value="1"/>
</dbReference>
<dbReference type="InterPro" id="IPR013149">
    <property type="entry name" value="ADH-like_C"/>
</dbReference>
<name>A0ABQ1AH15_9EURO</name>
<dbReference type="Pfam" id="PF08240">
    <property type="entry name" value="ADH_N"/>
    <property type="match status" value="1"/>
</dbReference>
<evidence type="ECO:0000259" key="3">
    <source>
        <dbReference type="SMART" id="SM00829"/>
    </source>
</evidence>
<keyword evidence="2" id="KW-0479">Metal-binding</keyword>
<evidence type="ECO:0000256" key="2">
    <source>
        <dbReference type="RuleBase" id="RU361277"/>
    </source>
</evidence>
<dbReference type="SUPFAM" id="SSF51735">
    <property type="entry name" value="NAD(P)-binding Rossmann-fold domains"/>
    <property type="match status" value="1"/>
</dbReference>
<evidence type="ECO:0000313" key="4">
    <source>
        <dbReference type="EMBL" id="GFF81744.1"/>
    </source>
</evidence>
<dbReference type="CDD" id="cd08233">
    <property type="entry name" value="butanediol_DH_like"/>
    <property type="match status" value="1"/>
</dbReference>
<dbReference type="PANTHER" id="PTHR43189:SF1">
    <property type="entry name" value="ZINC-TYPE ALCOHOL DEHYDROGENASE-LIKE PROTEIN C1198.01"/>
    <property type="match status" value="1"/>
</dbReference>
<comment type="caution">
    <text evidence="4">The sequence shown here is derived from an EMBL/GenBank/DDBJ whole genome shotgun (WGS) entry which is preliminary data.</text>
</comment>
<keyword evidence="1" id="KW-0560">Oxidoreductase</keyword>
<dbReference type="InterPro" id="IPR036291">
    <property type="entry name" value="NAD(P)-bd_dom_sf"/>
</dbReference>
<dbReference type="InterPro" id="IPR011032">
    <property type="entry name" value="GroES-like_sf"/>
</dbReference>
<dbReference type="InterPro" id="IPR002328">
    <property type="entry name" value="ADH_Zn_CS"/>
</dbReference>
<dbReference type="SMART" id="SM00829">
    <property type="entry name" value="PKS_ER"/>
    <property type="match status" value="1"/>
</dbReference>
<keyword evidence="5" id="KW-1185">Reference proteome</keyword>
<reference evidence="4 5" key="1">
    <citation type="submission" date="2020-01" db="EMBL/GenBank/DDBJ databases">
        <title>Draft genome sequence of Aspergillus udagawae IFM 53868.</title>
        <authorList>
            <person name="Takahashi H."/>
            <person name="Yaguchi T."/>
        </authorList>
    </citation>
    <scope>NUCLEOTIDE SEQUENCE [LARGE SCALE GENOMIC DNA]</scope>
    <source>
        <strain evidence="4 5">IFM 53868</strain>
    </source>
</reference>
<dbReference type="PROSITE" id="PS00059">
    <property type="entry name" value="ADH_ZINC"/>
    <property type="match status" value="1"/>
</dbReference>
<dbReference type="InterPro" id="IPR020843">
    <property type="entry name" value="ER"/>
</dbReference>